<keyword evidence="1" id="KW-0378">Hydrolase</keyword>
<comment type="caution">
    <text evidence="1">The sequence shown here is derived from an EMBL/GenBank/DDBJ whole genome shotgun (WGS) entry which is preliminary data.</text>
</comment>
<sequence>MGNNSLPLDTDLPQYFIDEPLDEDRSGLTPTFPAQFWREGIEQNGVPAFLNDNSFPVWRNVKDAEYGATGDGNSDDTQSIQRAINAGSATQWRYDGGELTIRPALVYIPGGTYRITKTLTSLINTMIIGDPLNPPTLIADSSLGTNSIIWASDQRQPATNQFFQVIRNIHFDTTRIAASVRANALNWPVSQACQLLNVNITMPDYSQHVGIQMVGGNDMTGGSGTILGDMTITGGGIGILLNNQQYNFKTIVFNGCNVAISIAHVFSLFMQGLTFLNCEIGIDTQGSTGSISLIDSTANFVGTVINAHYFGDGNGSLVVERLAIQNSGSTVYLDNQKRVVISGSISDTWVMGNAYIPGGPNTGAFQSSSNYSVQRSPSLVNSAGDFCLMTQPQYQDYDSSQFVNVRSLGAIGDGIFDDTATIQEILNSAAGSKIVYVPQGTYSISDTLMVPPGTRIVGEVWSGLSASGPNFADASNPRPLLKIGNTGEVGVAQISDMLLTTADVLPGAILMEVNMAGFQPGDVGMWNTHFRIGGSAQTKVYIDCAAENTENCRAAFAMLHVTPSGSPYIENMWGWTADHSLDSGGNNQNIATGRGALIEGTVATWMVGTAFEHNTLYQYNINNARNVFIGMQQTETPYWQGLGSLNNAPQPWTFNLTYGDPTYANCVQFTSNQQCYMAWAQHVSGGSNLYIYNSALWSFFNGMNNGDYSSKSCKVCQLNMAYITSAPSNFYWYNVDTLGATNMIEDEYFVAARYWNPGGWDGAIAAYLRHGSLGV</sequence>
<dbReference type="Proteomes" id="UP001489719">
    <property type="component" value="Unassembled WGS sequence"/>
</dbReference>
<organism evidence="1 2">
    <name type="scientific">Lipomyces orientalis</name>
    <dbReference type="NCBI Taxonomy" id="1233043"/>
    <lineage>
        <taxon>Eukaryota</taxon>
        <taxon>Fungi</taxon>
        <taxon>Dikarya</taxon>
        <taxon>Ascomycota</taxon>
        <taxon>Saccharomycotina</taxon>
        <taxon>Lipomycetes</taxon>
        <taxon>Lipomycetales</taxon>
        <taxon>Lipomycetaceae</taxon>
        <taxon>Lipomyces</taxon>
    </lineage>
</organism>
<name>A0ACC3TFT7_9ASCO</name>
<dbReference type="EMBL" id="MU970172">
    <property type="protein sequence ID" value="KAK9319641.1"/>
    <property type="molecule type" value="Genomic_DNA"/>
</dbReference>
<evidence type="ECO:0000313" key="1">
    <source>
        <dbReference type="EMBL" id="KAK9319641.1"/>
    </source>
</evidence>
<keyword evidence="2" id="KW-1185">Reference proteome</keyword>
<proteinExistence type="predicted"/>
<protein>
    <submittedName>
        <fullName evidence="1">Glycoside hydrolase family 55 protein</fullName>
    </submittedName>
</protein>
<evidence type="ECO:0000313" key="2">
    <source>
        <dbReference type="Proteomes" id="UP001489719"/>
    </source>
</evidence>
<reference evidence="2" key="1">
    <citation type="journal article" date="2024" name="Front. Bioeng. Biotechnol.">
        <title>Genome-scale model development and genomic sequencing of the oleaginous clade Lipomyces.</title>
        <authorList>
            <person name="Czajka J.J."/>
            <person name="Han Y."/>
            <person name="Kim J."/>
            <person name="Mondo S.J."/>
            <person name="Hofstad B.A."/>
            <person name="Robles A."/>
            <person name="Haridas S."/>
            <person name="Riley R."/>
            <person name="LaButti K."/>
            <person name="Pangilinan J."/>
            <person name="Andreopoulos W."/>
            <person name="Lipzen A."/>
            <person name="Yan J."/>
            <person name="Wang M."/>
            <person name="Ng V."/>
            <person name="Grigoriev I.V."/>
            <person name="Spatafora J.W."/>
            <person name="Magnuson J.K."/>
            <person name="Baker S.E."/>
            <person name="Pomraning K.R."/>
        </authorList>
    </citation>
    <scope>NUCLEOTIDE SEQUENCE [LARGE SCALE GENOMIC DNA]</scope>
    <source>
        <strain evidence="2">CBS 10300</strain>
    </source>
</reference>
<accession>A0ACC3TFT7</accession>
<gene>
    <name evidence="1" type="ORF">V1517DRAFT_265902</name>
</gene>